<name>A0ABZ2XWH6_9RHOB</name>
<dbReference type="Gene3D" id="3.40.50.1240">
    <property type="entry name" value="Phosphoglycerate mutase-like"/>
    <property type="match status" value="1"/>
</dbReference>
<dbReference type="PRINTS" id="PR00991">
    <property type="entry name" value="6PFRUCTKNASE"/>
</dbReference>
<dbReference type="SMART" id="SM00855">
    <property type="entry name" value="PGAM"/>
    <property type="match status" value="1"/>
</dbReference>
<dbReference type="PANTHER" id="PTHR48100:SF1">
    <property type="entry name" value="HISTIDINE PHOSPHATASE FAMILY PROTEIN-RELATED"/>
    <property type="match status" value="1"/>
</dbReference>
<dbReference type="PANTHER" id="PTHR48100">
    <property type="entry name" value="BROAD-SPECIFICITY PHOSPHATASE YOR283W-RELATED"/>
    <property type="match status" value="1"/>
</dbReference>
<gene>
    <name evidence="3" type="ORF">QEZ52_07895</name>
</gene>
<sequence>MIFLLRHGETELNVQGRLQGLSQANLTEAGRSFAQDTARVISREVGEGDCVVFTSPLTRALETTEIISAELSGLKKTVVDDRISEIDFGRWDGLTYDEIDAGWPGARDAGMPGEWYFKAPGGEAFDACRVRLARFLEDVTNDLREHKIIVSHGLAGRVLRGIHADLPKPDTMSLPVPSKAFFILHIDGGIKEVVVE</sequence>
<evidence type="ECO:0000313" key="4">
    <source>
        <dbReference type="Proteomes" id="UP001623232"/>
    </source>
</evidence>
<dbReference type="PIRSF" id="PIRSF000709">
    <property type="entry name" value="6PFK_2-Ptase"/>
    <property type="match status" value="1"/>
</dbReference>
<protein>
    <submittedName>
        <fullName evidence="3">Histidine phosphatase family protein</fullName>
        <ecNumber evidence="3">3.1.3.-</ecNumber>
    </submittedName>
</protein>
<dbReference type="GO" id="GO:0016787">
    <property type="term" value="F:hydrolase activity"/>
    <property type="evidence" value="ECO:0007669"/>
    <property type="project" value="UniProtKB-KW"/>
</dbReference>
<dbReference type="CDD" id="cd07067">
    <property type="entry name" value="HP_PGM_like"/>
    <property type="match status" value="1"/>
</dbReference>
<evidence type="ECO:0000256" key="2">
    <source>
        <dbReference type="ARBA" id="ARBA00023235"/>
    </source>
</evidence>
<proteinExistence type="predicted"/>
<dbReference type="EC" id="3.1.3.-" evidence="3"/>
<evidence type="ECO:0000313" key="3">
    <source>
        <dbReference type="EMBL" id="WZK90454.1"/>
    </source>
</evidence>
<dbReference type="SUPFAM" id="SSF53254">
    <property type="entry name" value="Phosphoglycerate mutase-like"/>
    <property type="match status" value="1"/>
</dbReference>
<dbReference type="Pfam" id="PF00300">
    <property type="entry name" value="His_Phos_1"/>
    <property type="match status" value="1"/>
</dbReference>
<dbReference type="EMBL" id="CP123584">
    <property type="protein sequence ID" value="WZK90454.1"/>
    <property type="molecule type" value="Genomic_DNA"/>
</dbReference>
<dbReference type="Proteomes" id="UP001623232">
    <property type="component" value="Chromosome"/>
</dbReference>
<dbReference type="RefSeq" id="WP_406649228.1">
    <property type="nucleotide sequence ID" value="NZ_CP123584.1"/>
</dbReference>
<keyword evidence="1" id="KW-0324">Glycolysis</keyword>
<dbReference type="InterPro" id="IPR029033">
    <property type="entry name" value="His_PPase_superfam"/>
</dbReference>
<keyword evidence="3" id="KW-0378">Hydrolase</keyword>
<dbReference type="InterPro" id="IPR050275">
    <property type="entry name" value="PGM_Phosphatase"/>
</dbReference>
<dbReference type="InterPro" id="IPR013078">
    <property type="entry name" value="His_Pase_superF_clade-1"/>
</dbReference>
<keyword evidence="4" id="KW-1185">Reference proteome</keyword>
<dbReference type="PROSITE" id="PS00175">
    <property type="entry name" value="PG_MUTASE"/>
    <property type="match status" value="1"/>
</dbReference>
<keyword evidence="2" id="KW-0413">Isomerase</keyword>
<accession>A0ABZ2XWH6</accession>
<dbReference type="InterPro" id="IPR003094">
    <property type="entry name" value="6Pfruct_kin"/>
</dbReference>
<evidence type="ECO:0000256" key="1">
    <source>
        <dbReference type="ARBA" id="ARBA00023152"/>
    </source>
</evidence>
<organism evidence="3 4">
    <name type="scientific">Aliisedimentitalea scapharcae</name>
    <dbReference type="NCBI Taxonomy" id="1524259"/>
    <lineage>
        <taxon>Bacteria</taxon>
        <taxon>Pseudomonadati</taxon>
        <taxon>Pseudomonadota</taxon>
        <taxon>Alphaproteobacteria</taxon>
        <taxon>Rhodobacterales</taxon>
        <taxon>Roseobacteraceae</taxon>
        <taxon>Aliisedimentitalea</taxon>
    </lineage>
</organism>
<dbReference type="InterPro" id="IPR001345">
    <property type="entry name" value="PG/BPGM_mutase_AS"/>
</dbReference>
<reference evidence="3 4" key="1">
    <citation type="submission" date="2023-04" db="EMBL/GenBank/DDBJ databases">
        <title>Complete genome sequence of Alisedimentitalea scapharcae.</title>
        <authorList>
            <person name="Rong J.-C."/>
            <person name="Yi M.-L."/>
            <person name="Zhao Q."/>
        </authorList>
    </citation>
    <scope>NUCLEOTIDE SEQUENCE [LARGE SCALE GENOMIC DNA]</scope>
    <source>
        <strain evidence="3 4">KCTC 42119</strain>
    </source>
</reference>